<keyword evidence="4" id="KW-0966">Cell projection</keyword>
<evidence type="ECO:0000313" key="4">
    <source>
        <dbReference type="EMBL" id="EKC36115.1"/>
    </source>
</evidence>
<dbReference type="InterPro" id="IPR055460">
    <property type="entry name" value="IFT52_central"/>
</dbReference>
<dbReference type="GO" id="GO:0005814">
    <property type="term" value="C:centriole"/>
    <property type="evidence" value="ECO:0007669"/>
    <property type="project" value="TreeGrafter"/>
</dbReference>
<dbReference type="EMBL" id="JH816692">
    <property type="protein sequence ID" value="EKC36115.1"/>
    <property type="molecule type" value="Genomic_DNA"/>
</dbReference>
<dbReference type="GO" id="GO:0030992">
    <property type="term" value="C:intraciliary transport particle B"/>
    <property type="evidence" value="ECO:0007669"/>
    <property type="project" value="TreeGrafter"/>
</dbReference>
<keyword evidence="4" id="KW-0282">Flagellum</keyword>
<dbReference type="AlphaFoldDB" id="K1R4M1"/>
<dbReference type="HOGENOM" id="CLU_027692_0_0_1"/>
<keyword evidence="4" id="KW-0969">Cilium</keyword>
<dbReference type="InterPro" id="IPR055458">
    <property type="entry name" value="IFT52_GIFT"/>
</dbReference>
<feature type="domain" description="IFT52 central" evidence="2">
    <location>
        <begin position="284"/>
        <end position="364"/>
    </location>
</feature>
<dbReference type="Gene3D" id="6.10.250.2800">
    <property type="match status" value="1"/>
</dbReference>
<dbReference type="GO" id="GO:0042073">
    <property type="term" value="P:intraciliary transport"/>
    <property type="evidence" value="ECO:0007669"/>
    <property type="project" value="TreeGrafter"/>
</dbReference>
<accession>K1R4M1</accession>
<protein>
    <submittedName>
        <fullName evidence="4">Intraflagellar transport protein 52-like protein</fullName>
    </submittedName>
</protein>
<dbReference type="InterPro" id="IPR039975">
    <property type="entry name" value="IFT52"/>
</dbReference>
<dbReference type="InParanoid" id="K1R4M1"/>
<feature type="domain" description="Intraflagellar transport protein 52 C-terminal" evidence="1">
    <location>
        <begin position="375"/>
        <end position="426"/>
    </location>
</feature>
<reference evidence="4" key="1">
    <citation type="journal article" date="2012" name="Nature">
        <title>The oyster genome reveals stress adaptation and complexity of shell formation.</title>
        <authorList>
            <person name="Zhang G."/>
            <person name="Fang X."/>
            <person name="Guo X."/>
            <person name="Li L."/>
            <person name="Luo R."/>
            <person name="Xu F."/>
            <person name="Yang P."/>
            <person name="Zhang L."/>
            <person name="Wang X."/>
            <person name="Qi H."/>
            <person name="Xiong Z."/>
            <person name="Que H."/>
            <person name="Xie Y."/>
            <person name="Holland P.W."/>
            <person name="Paps J."/>
            <person name="Zhu Y."/>
            <person name="Wu F."/>
            <person name="Chen Y."/>
            <person name="Wang J."/>
            <person name="Peng C."/>
            <person name="Meng J."/>
            <person name="Yang L."/>
            <person name="Liu J."/>
            <person name="Wen B."/>
            <person name="Zhang N."/>
            <person name="Huang Z."/>
            <person name="Zhu Q."/>
            <person name="Feng Y."/>
            <person name="Mount A."/>
            <person name="Hedgecock D."/>
            <person name="Xu Z."/>
            <person name="Liu Y."/>
            <person name="Domazet-Loso T."/>
            <person name="Du Y."/>
            <person name="Sun X."/>
            <person name="Zhang S."/>
            <person name="Liu B."/>
            <person name="Cheng P."/>
            <person name="Jiang X."/>
            <person name="Li J."/>
            <person name="Fan D."/>
            <person name="Wang W."/>
            <person name="Fu W."/>
            <person name="Wang T."/>
            <person name="Wang B."/>
            <person name="Zhang J."/>
            <person name="Peng Z."/>
            <person name="Li Y."/>
            <person name="Li N."/>
            <person name="Wang J."/>
            <person name="Chen M."/>
            <person name="He Y."/>
            <person name="Tan F."/>
            <person name="Song X."/>
            <person name="Zheng Q."/>
            <person name="Huang R."/>
            <person name="Yang H."/>
            <person name="Du X."/>
            <person name="Chen L."/>
            <person name="Yang M."/>
            <person name="Gaffney P.M."/>
            <person name="Wang S."/>
            <person name="Luo L."/>
            <person name="She Z."/>
            <person name="Ming Y."/>
            <person name="Huang W."/>
            <person name="Zhang S."/>
            <person name="Huang B."/>
            <person name="Zhang Y."/>
            <person name="Qu T."/>
            <person name="Ni P."/>
            <person name="Miao G."/>
            <person name="Wang J."/>
            <person name="Wang Q."/>
            <person name="Steinberg C.E."/>
            <person name="Wang H."/>
            <person name="Li N."/>
            <person name="Qian L."/>
            <person name="Zhang G."/>
            <person name="Li Y."/>
            <person name="Yang H."/>
            <person name="Liu X."/>
            <person name="Wang J."/>
            <person name="Yin Y."/>
            <person name="Wang J."/>
        </authorList>
    </citation>
    <scope>NUCLEOTIDE SEQUENCE [LARGE SCALE GENOMIC DNA]</scope>
    <source>
        <strain evidence="4">05x7-T-G4-1.051#20</strain>
    </source>
</reference>
<dbReference type="GO" id="GO:0005929">
    <property type="term" value="C:cilium"/>
    <property type="evidence" value="ECO:0007669"/>
    <property type="project" value="TreeGrafter"/>
</dbReference>
<evidence type="ECO:0000259" key="2">
    <source>
        <dbReference type="Pfam" id="PF23352"/>
    </source>
</evidence>
<dbReference type="PANTHER" id="PTHR12969:SF7">
    <property type="entry name" value="INTRAFLAGELLAR TRANSPORT PROTEIN 52 HOMOLOG"/>
    <property type="match status" value="1"/>
</dbReference>
<dbReference type="Pfam" id="PF23352">
    <property type="entry name" value="IFT52_central"/>
    <property type="match status" value="1"/>
</dbReference>
<dbReference type="FunCoup" id="K1R4M1">
    <property type="interactions" value="581"/>
</dbReference>
<proteinExistence type="predicted"/>
<dbReference type="Pfam" id="PF21178">
    <property type="entry name" value="Itf52_C"/>
    <property type="match status" value="1"/>
</dbReference>
<dbReference type="CDD" id="cd23683">
    <property type="entry name" value="IFT52_CTD"/>
    <property type="match status" value="1"/>
</dbReference>
<evidence type="ECO:0000259" key="1">
    <source>
        <dbReference type="Pfam" id="PF21178"/>
    </source>
</evidence>
<dbReference type="Pfam" id="PF23355">
    <property type="entry name" value="IFT52_GIFT"/>
    <property type="match status" value="1"/>
</dbReference>
<dbReference type="InterPro" id="IPR048643">
    <property type="entry name" value="Itf52_C"/>
</dbReference>
<evidence type="ECO:0000259" key="3">
    <source>
        <dbReference type="Pfam" id="PF23355"/>
    </source>
</evidence>
<feature type="domain" description="IFT52 GIFT" evidence="3">
    <location>
        <begin position="29"/>
        <end position="268"/>
    </location>
</feature>
<gene>
    <name evidence="4" type="ORF">CGI_10024839</name>
</gene>
<name>K1R4M1_MAGGI</name>
<organism evidence="4">
    <name type="scientific">Magallana gigas</name>
    <name type="common">Pacific oyster</name>
    <name type="synonym">Crassostrea gigas</name>
    <dbReference type="NCBI Taxonomy" id="29159"/>
    <lineage>
        <taxon>Eukaryota</taxon>
        <taxon>Metazoa</taxon>
        <taxon>Spiralia</taxon>
        <taxon>Lophotrochozoa</taxon>
        <taxon>Mollusca</taxon>
        <taxon>Bivalvia</taxon>
        <taxon>Autobranchia</taxon>
        <taxon>Pteriomorphia</taxon>
        <taxon>Ostreida</taxon>
        <taxon>Ostreoidea</taxon>
        <taxon>Ostreidae</taxon>
        <taxon>Magallana</taxon>
    </lineage>
</organism>
<dbReference type="PANTHER" id="PTHR12969">
    <property type="entry name" value="NGD5/OSM-6/IFT52"/>
    <property type="match status" value="1"/>
</dbReference>
<sequence>MRTLLLSRQKLWARVVSNGMDEKAQRNVIVFNQSKNEIFSPSNGLKTLNRKLRSTWKIQTNKAEITPETLSSVSIFVICGSREKYTGSELESIKRYIDGGGSVLVLLGEGGETRFETNINFLLEEYGIMINNDAVVRTSYYKYFHPKEALIANGVLNRAVSQAAGKTFSVEEDGNNAQALSFLYPYGATLNVMKPSTALLSTGSVSFPLNRPVCALYENRNHGKLVVLGSCHMFSDQYIDKEENSKVLDVLIRTLTSDEIKLNPIDAEDPEISDYNMLPDIAKLAGQLKTCLQESDDVPRDITMLFDNSLFKLDTSLVPNAIKAFEQLNVKHESLTLITPQFETPLPPLQPAVFPPQFRELEPPKLDLFDLDEQFSSEKVRIAQQTNKCSDDDLEYYVRECGDILGVTSNLPQDSRDAKHILEYIFTHVVEFKKLNQEQDYDTTQFGGGGGYGQY</sequence>
<dbReference type="GO" id="GO:0060271">
    <property type="term" value="P:cilium assembly"/>
    <property type="evidence" value="ECO:0007669"/>
    <property type="project" value="TreeGrafter"/>
</dbReference>